<dbReference type="AlphaFoldDB" id="A0A1Y1LKM4"/>
<evidence type="ECO:0000313" key="1">
    <source>
        <dbReference type="EMBL" id="JAV74202.1"/>
    </source>
</evidence>
<accession>A0A1Y1LKM4</accession>
<name>A0A1Y1LKM4_PHOPY</name>
<dbReference type="EMBL" id="GEZM01053061">
    <property type="protein sequence ID" value="JAV74202.1"/>
    <property type="molecule type" value="Transcribed_RNA"/>
</dbReference>
<organism evidence="1">
    <name type="scientific">Photinus pyralis</name>
    <name type="common">Common eastern firefly</name>
    <name type="synonym">Lampyris pyralis</name>
    <dbReference type="NCBI Taxonomy" id="7054"/>
    <lineage>
        <taxon>Eukaryota</taxon>
        <taxon>Metazoa</taxon>
        <taxon>Ecdysozoa</taxon>
        <taxon>Arthropoda</taxon>
        <taxon>Hexapoda</taxon>
        <taxon>Insecta</taxon>
        <taxon>Pterygota</taxon>
        <taxon>Neoptera</taxon>
        <taxon>Endopterygota</taxon>
        <taxon>Coleoptera</taxon>
        <taxon>Polyphaga</taxon>
        <taxon>Elateriformia</taxon>
        <taxon>Elateroidea</taxon>
        <taxon>Lampyridae</taxon>
        <taxon>Lampyrinae</taxon>
        <taxon>Photinus</taxon>
    </lineage>
</organism>
<sequence>MVLRPTPSETQASAIQIGLNSFACKNYKFLVGRRASLWFATVDCQNCVGEGETELEDFGKQRDIYIAHSSHGKTFVPLRSLYHHYDLFFNCNGGLQPKGRVENCRAH</sequence>
<proteinExistence type="predicted"/>
<reference evidence="1" key="1">
    <citation type="journal article" date="2016" name="Sci. Rep.">
        <title>Molecular characterization of firefly nuptial gifts: a multi-omics approach sheds light on postcopulatory sexual selection.</title>
        <authorList>
            <person name="Al-Wathiqui N."/>
            <person name="Fallon T.R."/>
            <person name="South A."/>
            <person name="Weng J.K."/>
            <person name="Lewis S.M."/>
        </authorList>
    </citation>
    <scope>NUCLEOTIDE SEQUENCE</scope>
</reference>
<protein>
    <submittedName>
        <fullName evidence="1">Uncharacterized protein</fullName>
    </submittedName>
</protein>